<dbReference type="Proteomes" id="UP000281261">
    <property type="component" value="Unassembled WGS sequence"/>
</dbReference>
<dbReference type="GO" id="GO:0008360">
    <property type="term" value="P:regulation of cell shape"/>
    <property type="evidence" value="ECO:0007669"/>
    <property type="project" value="UniProtKB-KW"/>
</dbReference>
<feature type="transmembrane region" description="Helical" evidence="8">
    <location>
        <begin position="404"/>
        <end position="429"/>
    </location>
</feature>
<proteinExistence type="predicted"/>
<dbReference type="InterPro" id="IPR051050">
    <property type="entry name" value="Lipid_II_flippase_MurJ/MviN"/>
</dbReference>
<keyword evidence="7 8" id="KW-0472">Membrane</keyword>
<name>A0A420ZAM5_UNCK3</name>
<dbReference type="PANTHER" id="PTHR47019">
    <property type="entry name" value="LIPID II FLIPPASE MURJ"/>
    <property type="match status" value="1"/>
</dbReference>
<dbReference type="InterPro" id="IPR004268">
    <property type="entry name" value="MurJ"/>
</dbReference>
<feature type="transmembrane region" description="Helical" evidence="8">
    <location>
        <begin position="89"/>
        <end position="110"/>
    </location>
</feature>
<dbReference type="GO" id="GO:0034204">
    <property type="term" value="P:lipid translocation"/>
    <property type="evidence" value="ECO:0007669"/>
    <property type="project" value="TreeGrafter"/>
</dbReference>
<evidence type="ECO:0000256" key="2">
    <source>
        <dbReference type="ARBA" id="ARBA00022475"/>
    </source>
</evidence>
<keyword evidence="5" id="KW-0573">Peptidoglycan synthesis</keyword>
<dbReference type="EMBL" id="QMNG01000136">
    <property type="protein sequence ID" value="RLC35592.1"/>
    <property type="molecule type" value="Genomic_DNA"/>
</dbReference>
<dbReference type="PRINTS" id="PR01806">
    <property type="entry name" value="VIRFACTRMVIN"/>
</dbReference>
<feature type="transmembrane region" description="Helical" evidence="8">
    <location>
        <begin position="116"/>
        <end position="146"/>
    </location>
</feature>
<gene>
    <name evidence="9" type="primary">mviN</name>
    <name evidence="9" type="ORF">DRH29_06045</name>
</gene>
<reference evidence="9 10" key="1">
    <citation type="submission" date="2018-06" db="EMBL/GenBank/DDBJ databases">
        <title>Extensive metabolic versatility and redundancy in microbially diverse, dynamic hydrothermal sediments.</title>
        <authorList>
            <person name="Dombrowski N."/>
            <person name="Teske A."/>
            <person name="Baker B.J."/>
        </authorList>
    </citation>
    <scope>NUCLEOTIDE SEQUENCE [LARGE SCALE GENOMIC DNA]</scope>
    <source>
        <strain evidence="9">B79_G16</strain>
    </source>
</reference>
<evidence type="ECO:0000256" key="3">
    <source>
        <dbReference type="ARBA" id="ARBA00022692"/>
    </source>
</evidence>
<dbReference type="AlphaFoldDB" id="A0A420ZAM5"/>
<evidence type="ECO:0000313" key="10">
    <source>
        <dbReference type="Proteomes" id="UP000281261"/>
    </source>
</evidence>
<dbReference type="GO" id="GO:0009252">
    <property type="term" value="P:peptidoglycan biosynthetic process"/>
    <property type="evidence" value="ECO:0007669"/>
    <property type="project" value="UniProtKB-KW"/>
</dbReference>
<organism evidence="9 10">
    <name type="scientific">candidate division Kazan bacterium</name>
    <dbReference type="NCBI Taxonomy" id="2202143"/>
    <lineage>
        <taxon>Bacteria</taxon>
        <taxon>Bacteria division Kazan-3B-28</taxon>
    </lineage>
</organism>
<dbReference type="Pfam" id="PF03023">
    <property type="entry name" value="MurJ"/>
    <property type="match status" value="1"/>
</dbReference>
<dbReference type="CDD" id="cd13123">
    <property type="entry name" value="MATE_MurJ_like"/>
    <property type="match status" value="1"/>
</dbReference>
<evidence type="ECO:0000256" key="5">
    <source>
        <dbReference type="ARBA" id="ARBA00022984"/>
    </source>
</evidence>
<sequence length="447" mass="48890">EYIQKNGGDKKEAWGLVNSLINFGVIILTGVLLLAAVLAPVLVGIVAPGFDAEKQMMVINLMRVMLLAPLFFGLSNLAGGILNSFKNFLAYALAPIVYNLGIIVGVVYLVPLYGYIGLAYGVVLGAFMHMIIQLPGVFAFGYRYRLHIDLRHPAMKKIALLMPPRTLGIAISQINIVINTIIASTLAVGSVAVFNLADNLQSLPISIFGISFAVAVFPTLAEKYSLQKLSEFKNDFVQIFRQIIFLIIPTMVLYWLLRAQIVRLVLGAGEFGWEDTRFTVSVLAFFTFGMIAYALIPLLARSFYALQDTKTPLITGVIALVVNVSAALILIQYLNVVGLAAALSIAGLLNMVLLIVFLNKRLKGLPWKQISLMAAKVCISAVLMGGVGYVMLRVANLIVTTHTFWGLLTQTFITAVTAIFAYLALATIFKIPEVKVILKPMELFKRI</sequence>
<evidence type="ECO:0000313" key="9">
    <source>
        <dbReference type="EMBL" id="RLC35592.1"/>
    </source>
</evidence>
<feature type="transmembrane region" description="Helical" evidence="8">
    <location>
        <begin position="20"/>
        <end position="45"/>
    </location>
</feature>
<dbReference type="NCBIfam" id="TIGR01695">
    <property type="entry name" value="murJ_mviN"/>
    <property type="match status" value="1"/>
</dbReference>
<evidence type="ECO:0000256" key="1">
    <source>
        <dbReference type="ARBA" id="ARBA00004651"/>
    </source>
</evidence>
<feature type="transmembrane region" description="Helical" evidence="8">
    <location>
        <begin position="167"/>
        <end position="194"/>
    </location>
</feature>
<evidence type="ECO:0000256" key="4">
    <source>
        <dbReference type="ARBA" id="ARBA00022960"/>
    </source>
</evidence>
<accession>A0A420ZAM5</accession>
<evidence type="ECO:0000256" key="8">
    <source>
        <dbReference type="SAM" id="Phobius"/>
    </source>
</evidence>
<keyword evidence="2" id="KW-1003">Cell membrane</keyword>
<evidence type="ECO:0000256" key="6">
    <source>
        <dbReference type="ARBA" id="ARBA00022989"/>
    </source>
</evidence>
<feature type="non-terminal residue" evidence="9">
    <location>
        <position position="1"/>
    </location>
</feature>
<keyword evidence="6 8" id="KW-1133">Transmembrane helix</keyword>
<feature type="transmembrane region" description="Helical" evidence="8">
    <location>
        <begin position="370"/>
        <end position="392"/>
    </location>
</feature>
<dbReference type="GO" id="GO:0005886">
    <property type="term" value="C:plasma membrane"/>
    <property type="evidence" value="ECO:0007669"/>
    <property type="project" value="UniProtKB-SubCell"/>
</dbReference>
<protein>
    <submittedName>
        <fullName evidence="9">Murein biosynthesis integral membrane protein MurJ</fullName>
    </submittedName>
</protein>
<keyword evidence="4" id="KW-0133">Cell shape</keyword>
<dbReference type="GO" id="GO:0015648">
    <property type="term" value="F:lipid-linked peptidoglycan transporter activity"/>
    <property type="evidence" value="ECO:0007669"/>
    <property type="project" value="TreeGrafter"/>
</dbReference>
<feature type="transmembrane region" description="Helical" evidence="8">
    <location>
        <begin position="312"/>
        <end position="331"/>
    </location>
</feature>
<feature type="transmembrane region" description="Helical" evidence="8">
    <location>
        <begin position="337"/>
        <end position="358"/>
    </location>
</feature>
<evidence type="ECO:0000256" key="7">
    <source>
        <dbReference type="ARBA" id="ARBA00023136"/>
    </source>
</evidence>
<feature type="transmembrane region" description="Helical" evidence="8">
    <location>
        <begin position="239"/>
        <end position="257"/>
    </location>
</feature>
<feature type="transmembrane region" description="Helical" evidence="8">
    <location>
        <begin position="277"/>
        <end position="300"/>
    </location>
</feature>
<keyword evidence="3 8" id="KW-0812">Transmembrane</keyword>
<dbReference type="PANTHER" id="PTHR47019:SF1">
    <property type="entry name" value="LIPID II FLIPPASE MURJ"/>
    <property type="match status" value="1"/>
</dbReference>
<feature type="transmembrane region" description="Helical" evidence="8">
    <location>
        <begin position="57"/>
        <end position="77"/>
    </location>
</feature>
<comment type="caution">
    <text evidence="9">The sequence shown here is derived from an EMBL/GenBank/DDBJ whole genome shotgun (WGS) entry which is preliminary data.</text>
</comment>
<feature type="transmembrane region" description="Helical" evidence="8">
    <location>
        <begin position="200"/>
        <end position="218"/>
    </location>
</feature>
<comment type="subcellular location">
    <subcellularLocation>
        <location evidence="1">Cell membrane</location>
        <topology evidence="1">Multi-pass membrane protein</topology>
    </subcellularLocation>
</comment>